<name>A0AAE1NSR7_9EUCA</name>
<feature type="compositionally biased region" description="Low complexity" evidence="1">
    <location>
        <begin position="36"/>
        <end position="52"/>
    </location>
</feature>
<gene>
    <name evidence="2" type="ORF">Pmani_032354</name>
</gene>
<evidence type="ECO:0000313" key="2">
    <source>
        <dbReference type="EMBL" id="KAK4295058.1"/>
    </source>
</evidence>
<proteinExistence type="predicted"/>
<sequence>MGGETDHYLPHDTNSLSLHSQHHYTVTPFTTPPHSQPTHNTTSQSTHSQHHYTFTSLTTPLHSHPIYNTTSQSPYSRHHLTVTPITTPLHSRLLHDTNVHSCLSSSLSSSPPINSSDISFSSLKKGGMGEEVRSHRVEGKEREHFTLIS</sequence>
<dbReference type="Proteomes" id="UP001292094">
    <property type="component" value="Unassembled WGS sequence"/>
</dbReference>
<dbReference type="AlphaFoldDB" id="A0AAE1NSR7"/>
<feature type="region of interest" description="Disordered" evidence="1">
    <location>
        <begin position="25"/>
        <end position="52"/>
    </location>
</feature>
<comment type="caution">
    <text evidence="2">The sequence shown here is derived from an EMBL/GenBank/DDBJ whole genome shotgun (WGS) entry which is preliminary data.</text>
</comment>
<dbReference type="EMBL" id="JAWZYT010004158">
    <property type="protein sequence ID" value="KAK4295058.1"/>
    <property type="molecule type" value="Genomic_DNA"/>
</dbReference>
<keyword evidence="3" id="KW-1185">Reference proteome</keyword>
<protein>
    <submittedName>
        <fullName evidence="2">Uncharacterized protein</fullName>
    </submittedName>
</protein>
<feature type="compositionally biased region" description="Basic and acidic residues" evidence="1">
    <location>
        <begin position="127"/>
        <end position="149"/>
    </location>
</feature>
<evidence type="ECO:0000313" key="3">
    <source>
        <dbReference type="Proteomes" id="UP001292094"/>
    </source>
</evidence>
<organism evidence="2 3">
    <name type="scientific">Petrolisthes manimaculis</name>
    <dbReference type="NCBI Taxonomy" id="1843537"/>
    <lineage>
        <taxon>Eukaryota</taxon>
        <taxon>Metazoa</taxon>
        <taxon>Ecdysozoa</taxon>
        <taxon>Arthropoda</taxon>
        <taxon>Crustacea</taxon>
        <taxon>Multicrustacea</taxon>
        <taxon>Malacostraca</taxon>
        <taxon>Eumalacostraca</taxon>
        <taxon>Eucarida</taxon>
        <taxon>Decapoda</taxon>
        <taxon>Pleocyemata</taxon>
        <taxon>Anomura</taxon>
        <taxon>Galatheoidea</taxon>
        <taxon>Porcellanidae</taxon>
        <taxon>Petrolisthes</taxon>
    </lineage>
</organism>
<accession>A0AAE1NSR7</accession>
<reference evidence="2" key="1">
    <citation type="submission" date="2023-11" db="EMBL/GenBank/DDBJ databases">
        <title>Genome assemblies of two species of porcelain crab, Petrolisthes cinctipes and Petrolisthes manimaculis (Anomura: Porcellanidae).</title>
        <authorList>
            <person name="Angst P."/>
        </authorList>
    </citation>
    <scope>NUCLEOTIDE SEQUENCE</scope>
    <source>
        <strain evidence="2">PB745_02</strain>
        <tissue evidence="2">Gill</tissue>
    </source>
</reference>
<evidence type="ECO:0000256" key="1">
    <source>
        <dbReference type="SAM" id="MobiDB-lite"/>
    </source>
</evidence>
<feature type="region of interest" description="Disordered" evidence="1">
    <location>
        <begin position="120"/>
        <end position="149"/>
    </location>
</feature>